<dbReference type="EMBL" id="RCVM01000027">
    <property type="protein sequence ID" value="RLY01489.1"/>
    <property type="molecule type" value="Genomic_DNA"/>
</dbReference>
<dbReference type="CDD" id="cd02947">
    <property type="entry name" value="TRX_family"/>
    <property type="match status" value="1"/>
</dbReference>
<keyword evidence="2" id="KW-1185">Reference proteome</keyword>
<protein>
    <submittedName>
        <fullName evidence="1">Thiol reductase thioredoxin</fullName>
    </submittedName>
</protein>
<sequence>MTFAKDFTEITVQEAEKMIQTEEKVVLFIGRSSCPYCRRFEPKLANVAMTTGTKVFFINSENFVALSDIQVFRNTYQIPTVPGLLVANDGVVKVVCDSSLSEDAISEFITAI</sequence>
<proteinExistence type="predicted"/>
<dbReference type="InterPro" id="IPR046698">
    <property type="entry name" value="PedC-like"/>
</dbReference>
<accession>A0A3L9DPE3</accession>
<comment type="caution">
    <text evidence="1">The sequence shown here is derived from an EMBL/GenBank/DDBJ whole genome shotgun (WGS) entry which is preliminary data.</text>
</comment>
<dbReference type="RefSeq" id="WP_121836334.1">
    <property type="nucleotide sequence ID" value="NZ_CP163513.1"/>
</dbReference>
<gene>
    <name evidence="1" type="ORF">EAF07_09575</name>
</gene>
<dbReference type="Gene3D" id="3.40.30.10">
    <property type="entry name" value="Glutaredoxin"/>
    <property type="match status" value="1"/>
</dbReference>
<evidence type="ECO:0000313" key="2">
    <source>
        <dbReference type="Proteomes" id="UP000279194"/>
    </source>
</evidence>
<dbReference type="Pfam" id="PF20207">
    <property type="entry name" value="DUF6568"/>
    <property type="match status" value="1"/>
</dbReference>
<name>A0A3L9DPE3_9STRE</name>
<reference evidence="1 2" key="1">
    <citation type="submission" date="2018-10" db="EMBL/GenBank/DDBJ databases">
        <title>Streptococcus hillyeri sp. nov., isolated from equine tracheal sample.</title>
        <authorList>
            <person name="Macfadyen A.C."/>
            <person name="Waller A."/>
            <person name="Paterson G.K."/>
        </authorList>
    </citation>
    <scope>NUCLEOTIDE SEQUENCE [LARGE SCALE GENOMIC DNA]</scope>
    <source>
        <strain evidence="1 2">28462</strain>
    </source>
</reference>
<dbReference type="Proteomes" id="UP000279194">
    <property type="component" value="Unassembled WGS sequence"/>
</dbReference>
<organism evidence="1 2">
    <name type="scientific">Streptococcus hillyeri</name>
    <dbReference type="NCBI Taxonomy" id="2282420"/>
    <lineage>
        <taxon>Bacteria</taxon>
        <taxon>Bacillati</taxon>
        <taxon>Bacillota</taxon>
        <taxon>Bacilli</taxon>
        <taxon>Lactobacillales</taxon>
        <taxon>Streptococcaceae</taxon>
        <taxon>Streptococcus</taxon>
    </lineage>
</organism>
<dbReference type="AlphaFoldDB" id="A0A3L9DPE3"/>
<dbReference type="InterPro" id="IPR036249">
    <property type="entry name" value="Thioredoxin-like_sf"/>
</dbReference>
<dbReference type="SUPFAM" id="SSF52833">
    <property type="entry name" value="Thioredoxin-like"/>
    <property type="match status" value="1"/>
</dbReference>
<evidence type="ECO:0000313" key="1">
    <source>
        <dbReference type="EMBL" id="RLY01489.1"/>
    </source>
</evidence>
<dbReference type="OrthoDB" id="9792987at2"/>